<evidence type="ECO:0000313" key="3">
    <source>
        <dbReference type="EMBL" id="SDT83883.1"/>
    </source>
</evidence>
<evidence type="ECO:0000259" key="2">
    <source>
        <dbReference type="Pfam" id="PF01425"/>
    </source>
</evidence>
<dbReference type="Pfam" id="PF01425">
    <property type="entry name" value="Amidase"/>
    <property type="match status" value="2"/>
</dbReference>
<feature type="domain" description="Amidase" evidence="2">
    <location>
        <begin position="18"/>
        <end position="82"/>
    </location>
</feature>
<dbReference type="EMBL" id="FNLL01000001">
    <property type="protein sequence ID" value="SDT83883.1"/>
    <property type="molecule type" value="Genomic_DNA"/>
</dbReference>
<dbReference type="InterPro" id="IPR036928">
    <property type="entry name" value="AS_sf"/>
</dbReference>
<evidence type="ECO:0000256" key="1">
    <source>
        <dbReference type="ARBA" id="ARBA00009199"/>
    </source>
</evidence>
<proteinExistence type="inferred from homology"/>
<dbReference type="PANTHER" id="PTHR11895:SF7">
    <property type="entry name" value="GLUTAMYL-TRNA(GLN) AMIDOTRANSFERASE SUBUNIT A, MITOCHONDRIAL"/>
    <property type="match status" value="1"/>
</dbReference>
<dbReference type="Gene3D" id="3.90.1300.10">
    <property type="entry name" value="Amidase signature (AS) domain"/>
    <property type="match status" value="1"/>
</dbReference>
<keyword evidence="3" id="KW-0808">Transferase</keyword>
<organism evidence="3 4">
    <name type="scientific">Desulfobacula phenolica</name>
    <dbReference type="NCBI Taxonomy" id="90732"/>
    <lineage>
        <taxon>Bacteria</taxon>
        <taxon>Pseudomonadati</taxon>
        <taxon>Thermodesulfobacteriota</taxon>
        <taxon>Desulfobacteria</taxon>
        <taxon>Desulfobacterales</taxon>
        <taxon>Desulfobacteraceae</taxon>
        <taxon>Desulfobacula</taxon>
    </lineage>
</organism>
<dbReference type="InterPro" id="IPR023631">
    <property type="entry name" value="Amidase_dom"/>
</dbReference>
<comment type="similarity">
    <text evidence="1">Belongs to the amidase family.</text>
</comment>
<dbReference type="Proteomes" id="UP000199608">
    <property type="component" value="Unassembled WGS sequence"/>
</dbReference>
<dbReference type="RefSeq" id="WP_092229342.1">
    <property type="nucleotide sequence ID" value="NZ_FNLL01000001.1"/>
</dbReference>
<sequence length="415" mass="44539">MESKIFTYINTSTLPAADGPMADTRVAVESNISVENWPTDAQSMALENYVALEDATLIARLRDAGAYLKGRTAMGELGLGLDKDTGGDAVKSGLCDVVLKTDTTGEARIAALRSGCFGFKPSYGLISRCGLIGLVPSMESCGILSNSLETISTTARTMAGVDERDPSMDEAGIDKALSQFRQPEAFQDSPMTMGVILDWSTAMGQDMDQGENKEFEQAVEKLDTAGVKSKTVDIKDFSLAGTVHNVIGTVEASSSAGRFDSVRYGHRTGTSVKNWNDMYIHSRGESFGPLVKAYLFQGGYFQYQNYSAFLDACRIRARLIESVEKAFETVDMIVLPVSGRFGQTPENPNIVSEFYDAFSLTLLANLTGNPSICIPGSVNGDAGGRPALQLIGKRFDDAKLLALAGRVSDIHTGGM</sequence>
<name>A0A1H2DLT8_9BACT</name>
<keyword evidence="4" id="KW-1185">Reference proteome</keyword>
<reference evidence="4" key="1">
    <citation type="submission" date="2016-10" db="EMBL/GenBank/DDBJ databases">
        <authorList>
            <person name="Varghese N."/>
            <person name="Submissions S."/>
        </authorList>
    </citation>
    <scope>NUCLEOTIDE SEQUENCE [LARGE SCALE GENOMIC DNA]</scope>
    <source>
        <strain evidence="4">DSM 3384</strain>
    </source>
</reference>
<evidence type="ECO:0000313" key="4">
    <source>
        <dbReference type="Proteomes" id="UP000199608"/>
    </source>
</evidence>
<dbReference type="GO" id="GO:0016740">
    <property type="term" value="F:transferase activity"/>
    <property type="evidence" value="ECO:0007669"/>
    <property type="project" value="UniProtKB-KW"/>
</dbReference>
<gene>
    <name evidence="3" type="ORF">SAMN04487931_10150</name>
</gene>
<dbReference type="PANTHER" id="PTHR11895">
    <property type="entry name" value="TRANSAMIDASE"/>
    <property type="match status" value="1"/>
</dbReference>
<feature type="domain" description="Amidase" evidence="2">
    <location>
        <begin position="89"/>
        <end position="401"/>
    </location>
</feature>
<dbReference type="InterPro" id="IPR000120">
    <property type="entry name" value="Amidase"/>
</dbReference>
<accession>A0A1H2DLT8</accession>
<protein>
    <submittedName>
        <fullName evidence="3">Aspartyl-tRNA(Asn)/glutamyl-tRNA(Gln) amidotransferase subunit A</fullName>
    </submittedName>
</protein>
<dbReference type="AlphaFoldDB" id="A0A1H2DLT8"/>
<dbReference type="SUPFAM" id="SSF75304">
    <property type="entry name" value="Amidase signature (AS) enzymes"/>
    <property type="match status" value="1"/>
</dbReference>